<proteinExistence type="predicted"/>
<name>A0A8X6R0Z6_NEPPI</name>
<keyword evidence="2" id="KW-1185">Reference proteome</keyword>
<dbReference type="Proteomes" id="UP000887013">
    <property type="component" value="Unassembled WGS sequence"/>
</dbReference>
<reference evidence="1" key="1">
    <citation type="submission" date="2020-08" db="EMBL/GenBank/DDBJ databases">
        <title>Multicomponent nature underlies the extraordinary mechanical properties of spider dragline silk.</title>
        <authorList>
            <person name="Kono N."/>
            <person name="Nakamura H."/>
            <person name="Mori M."/>
            <person name="Yoshida Y."/>
            <person name="Ohtoshi R."/>
            <person name="Malay A.D."/>
            <person name="Moran D.A.P."/>
            <person name="Tomita M."/>
            <person name="Numata K."/>
            <person name="Arakawa K."/>
        </authorList>
    </citation>
    <scope>NUCLEOTIDE SEQUENCE</scope>
</reference>
<protein>
    <submittedName>
        <fullName evidence="1">Uncharacterized protein</fullName>
    </submittedName>
</protein>
<comment type="caution">
    <text evidence="1">The sequence shown here is derived from an EMBL/GenBank/DDBJ whole genome shotgun (WGS) entry which is preliminary data.</text>
</comment>
<evidence type="ECO:0000313" key="1">
    <source>
        <dbReference type="EMBL" id="GFU47464.1"/>
    </source>
</evidence>
<dbReference type="EMBL" id="BMAW01037213">
    <property type="protein sequence ID" value="GFU47464.1"/>
    <property type="molecule type" value="Genomic_DNA"/>
</dbReference>
<dbReference type="AlphaFoldDB" id="A0A8X6R0Z6"/>
<dbReference type="OrthoDB" id="10316685at2759"/>
<gene>
    <name evidence="1" type="ORF">NPIL_242191</name>
</gene>
<sequence length="130" mass="14583">MIVAEINLRNLAWRIVSKFYDRVSVRRGPFQEASMSAQDESINAIAVPQTNGLRYTFGKLPLMQLGLSLFQSPNVASVYLLTVNGIKRKKRRPAPATQWLASGWDCIRRANGPSRYAITISEVFQRLGGN</sequence>
<organism evidence="1 2">
    <name type="scientific">Nephila pilipes</name>
    <name type="common">Giant wood spider</name>
    <name type="synonym">Nephila maculata</name>
    <dbReference type="NCBI Taxonomy" id="299642"/>
    <lineage>
        <taxon>Eukaryota</taxon>
        <taxon>Metazoa</taxon>
        <taxon>Ecdysozoa</taxon>
        <taxon>Arthropoda</taxon>
        <taxon>Chelicerata</taxon>
        <taxon>Arachnida</taxon>
        <taxon>Araneae</taxon>
        <taxon>Araneomorphae</taxon>
        <taxon>Entelegynae</taxon>
        <taxon>Araneoidea</taxon>
        <taxon>Nephilidae</taxon>
        <taxon>Nephila</taxon>
    </lineage>
</organism>
<evidence type="ECO:0000313" key="2">
    <source>
        <dbReference type="Proteomes" id="UP000887013"/>
    </source>
</evidence>
<accession>A0A8X6R0Z6</accession>